<comment type="caution">
    <text evidence="1">The sequence shown here is derived from an EMBL/GenBank/DDBJ whole genome shotgun (WGS) entry which is preliminary data.</text>
</comment>
<dbReference type="EMBL" id="BAABJM010000002">
    <property type="protein sequence ID" value="GAA5056734.1"/>
    <property type="molecule type" value="Genomic_DNA"/>
</dbReference>
<accession>A0ABP9KDM3</accession>
<gene>
    <name evidence="1" type="ORF">GCM10023318_34510</name>
</gene>
<proteinExistence type="predicted"/>
<protein>
    <submittedName>
        <fullName evidence="1">Uncharacterized protein</fullName>
    </submittedName>
</protein>
<dbReference type="Proteomes" id="UP001500603">
    <property type="component" value="Unassembled WGS sequence"/>
</dbReference>
<keyword evidence="2" id="KW-1185">Reference proteome</keyword>
<organism evidence="1 2">
    <name type="scientific">Nocardia callitridis</name>
    <dbReference type="NCBI Taxonomy" id="648753"/>
    <lineage>
        <taxon>Bacteria</taxon>
        <taxon>Bacillati</taxon>
        <taxon>Actinomycetota</taxon>
        <taxon>Actinomycetes</taxon>
        <taxon>Mycobacteriales</taxon>
        <taxon>Nocardiaceae</taxon>
        <taxon>Nocardia</taxon>
    </lineage>
</organism>
<name>A0ABP9KDM3_9NOCA</name>
<evidence type="ECO:0000313" key="2">
    <source>
        <dbReference type="Proteomes" id="UP001500603"/>
    </source>
</evidence>
<sequence length="104" mass="10898">MSLHCPSLSHGVCPAGPASLRGAAGLGRKFDRSLRKQAIQTQIDLTHARFEASASSDHLPELICPTVGGPQNRLAKLVGGLGDYVRNVSGGRGDRSAVIRILLA</sequence>
<evidence type="ECO:0000313" key="1">
    <source>
        <dbReference type="EMBL" id="GAA5056734.1"/>
    </source>
</evidence>
<reference evidence="2" key="1">
    <citation type="journal article" date="2019" name="Int. J. Syst. Evol. Microbiol.">
        <title>The Global Catalogue of Microorganisms (GCM) 10K type strain sequencing project: providing services to taxonomists for standard genome sequencing and annotation.</title>
        <authorList>
            <consortium name="The Broad Institute Genomics Platform"/>
            <consortium name="The Broad Institute Genome Sequencing Center for Infectious Disease"/>
            <person name="Wu L."/>
            <person name="Ma J."/>
        </authorList>
    </citation>
    <scope>NUCLEOTIDE SEQUENCE [LARGE SCALE GENOMIC DNA]</scope>
    <source>
        <strain evidence="2">JCM 18298</strain>
    </source>
</reference>